<dbReference type="EMBL" id="CAJGYM010000010">
    <property type="protein sequence ID" value="CAD6189130.1"/>
    <property type="molecule type" value="Genomic_DNA"/>
</dbReference>
<evidence type="ECO:0000313" key="3">
    <source>
        <dbReference type="EMBL" id="CAD6189130.1"/>
    </source>
</evidence>
<accession>A0A8S1H780</accession>
<comment type="caution">
    <text evidence="3">The sequence shown here is derived from an EMBL/GenBank/DDBJ whole genome shotgun (WGS) entry which is preliminary data.</text>
</comment>
<feature type="transmembrane region" description="Helical" evidence="2">
    <location>
        <begin position="35"/>
        <end position="56"/>
    </location>
</feature>
<name>A0A8S1H780_9PELO</name>
<gene>
    <name evidence="3" type="ORF">CAUJ_LOCUS5049</name>
</gene>
<keyword evidence="4" id="KW-1185">Reference proteome</keyword>
<sequence length="86" mass="10343">MADNEIRQRRVHREKKEERSSRVYKVEKPEPPTNWFFVIGIILLIFVGIIVLVDVVRGGPYLRRLWNFLLRFGTSTNDTFWSYEKD</sequence>
<keyword evidence="2" id="KW-1133">Transmembrane helix</keyword>
<protein>
    <submittedName>
        <fullName evidence="3">Uncharacterized protein</fullName>
    </submittedName>
</protein>
<proteinExistence type="predicted"/>
<organism evidence="3 4">
    <name type="scientific">Caenorhabditis auriculariae</name>
    <dbReference type="NCBI Taxonomy" id="2777116"/>
    <lineage>
        <taxon>Eukaryota</taxon>
        <taxon>Metazoa</taxon>
        <taxon>Ecdysozoa</taxon>
        <taxon>Nematoda</taxon>
        <taxon>Chromadorea</taxon>
        <taxon>Rhabditida</taxon>
        <taxon>Rhabditina</taxon>
        <taxon>Rhabditomorpha</taxon>
        <taxon>Rhabditoidea</taxon>
        <taxon>Rhabditidae</taxon>
        <taxon>Peloderinae</taxon>
        <taxon>Caenorhabditis</taxon>
    </lineage>
</organism>
<reference evidence="3" key="1">
    <citation type="submission" date="2020-10" db="EMBL/GenBank/DDBJ databases">
        <authorList>
            <person name="Kikuchi T."/>
        </authorList>
    </citation>
    <scope>NUCLEOTIDE SEQUENCE</scope>
    <source>
        <strain evidence="3">NKZ352</strain>
    </source>
</reference>
<evidence type="ECO:0000256" key="1">
    <source>
        <dbReference type="SAM" id="MobiDB-lite"/>
    </source>
</evidence>
<evidence type="ECO:0000313" key="4">
    <source>
        <dbReference type="Proteomes" id="UP000835052"/>
    </source>
</evidence>
<evidence type="ECO:0000256" key="2">
    <source>
        <dbReference type="SAM" id="Phobius"/>
    </source>
</evidence>
<dbReference type="Proteomes" id="UP000835052">
    <property type="component" value="Unassembled WGS sequence"/>
</dbReference>
<dbReference type="AlphaFoldDB" id="A0A8S1H780"/>
<feature type="region of interest" description="Disordered" evidence="1">
    <location>
        <begin position="1"/>
        <end position="25"/>
    </location>
</feature>
<keyword evidence="2" id="KW-0472">Membrane</keyword>
<keyword evidence="2" id="KW-0812">Transmembrane</keyword>